<evidence type="ECO:0000256" key="5">
    <source>
        <dbReference type="ARBA" id="ARBA00022801"/>
    </source>
</evidence>
<dbReference type="EC" id="3.1.4.11" evidence="2"/>
<dbReference type="Proteomes" id="UP000290572">
    <property type="component" value="Unassembled WGS sequence"/>
</dbReference>
<dbReference type="EMBL" id="QBIY01012807">
    <property type="protein sequence ID" value="RXN16154.1"/>
    <property type="molecule type" value="Genomic_DNA"/>
</dbReference>
<comment type="cofactor">
    <cofactor evidence="1">
        <name>Ca(2+)</name>
        <dbReference type="ChEBI" id="CHEBI:29108"/>
    </cofactor>
</comment>
<dbReference type="GO" id="GO:0046872">
    <property type="term" value="F:metal ion binding"/>
    <property type="evidence" value="ECO:0007669"/>
    <property type="project" value="UniProtKB-KW"/>
</dbReference>
<dbReference type="Pfam" id="PF00169">
    <property type="entry name" value="PH"/>
    <property type="match status" value="1"/>
</dbReference>
<dbReference type="Gene3D" id="2.30.29.30">
    <property type="entry name" value="Pleckstrin-homology domain (PH domain)/Phosphotyrosine-binding domain (PTB)"/>
    <property type="match status" value="1"/>
</dbReference>
<evidence type="ECO:0000256" key="6">
    <source>
        <dbReference type="ARBA" id="ARBA00022837"/>
    </source>
</evidence>
<keyword evidence="6" id="KW-0106">Calcium</keyword>
<evidence type="ECO:0000256" key="3">
    <source>
        <dbReference type="ARBA" id="ARBA00022723"/>
    </source>
</evidence>
<dbReference type="EMBL" id="QBIY01013482">
    <property type="protein sequence ID" value="RXN03466.1"/>
    <property type="molecule type" value="Genomic_DNA"/>
</dbReference>
<evidence type="ECO:0000256" key="10">
    <source>
        <dbReference type="ARBA" id="ARBA00023674"/>
    </source>
</evidence>
<dbReference type="PANTHER" id="PTHR10336:SF33">
    <property type="entry name" value="1-PHOSPHATIDYLINOSITOL 4,5-BISPHOSPHATE PHOSPHODIESTERASE DELTA-3"/>
    <property type="match status" value="1"/>
</dbReference>
<evidence type="ECO:0000313" key="13">
    <source>
        <dbReference type="EMBL" id="RXN16154.1"/>
    </source>
</evidence>
<dbReference type="STRING" id="84645.A0A498MA35"/>
<feature type="domain" description="PH" evidence="11">
    <location>
        <begin position="38"/>
        <end position="149"/>
    </location>
</feature>
<evidence type="ECO:0000259" key="11">
    <source>
        <dbReference type="PROSITE" id="PS50003"/>
    </source>
</evidence>
<reference evidence="13 14" key="1">
    <citation type="submission" date="2018-03" db="EMBL/GenBank/DDBJ databases">
        <title>Draft genome sequence of Rohu Carp (Labeo rohita).</title>
        <authorList>
            <person name="Das P."/>
            <person name="Kushwaha B."/>
            <person name="Joshi C.G."/>
            <person name="Kumar D."/>
            <person name="Nagpure N.S."/>
            <person name="Sahoo L."/>
            <person name="Das S.P."/>
            <person name="Bit A."/>
            <person name="Patnaik S."/>
            <person name="Meher P.K."/>
            <person name="Jayasankar P."/>
            <person name="Koringa P.G."/>
            <person name="Patel N.V."/>
            <person name="Hinsu A.T."/>
            <person name="Kumar R."/>
            <person name="Pandey M."/>
            <person name="Agarwal S."/>
            <person name="Srivastava S."/>
            <person name="Singh M."/>
            <person name="Iquebal M.A."/>
            <person name="Jaiswal S."/>
            <person name="Angadi U.B."/>
            <person name="Kumar N."/>
            <person name="Raza M."/>
            <person name="Shah T.M."/>
            <person name="Rai A."/>
            <person name="Jena J.K."/>
        </authorList>
    </citation>
    <scope>NUCLEOTIDE SEQUENCE [LARGE SCALE GENOMIC DNA]</scope>
    <source>
        <strain evidence="13">DASCIFA01</strain>
        <tissue evidence="13">Testis</tissue>
    </source>
</reference>
<comment type="caution">
    <text evidence="13">The sequence shown here is derived from an EMBL/GenBank/DDBJ whole genome shotgun (WGS) entry which is preliminary data.</text>
</comment>
<evidence type="ECO:0000256" key="8">
    <source>
        <dbReference type="ARBA" id="ARBA00023098"/>
    </source>
</evidence>
<evidence type="ECO:0000256" key="9">
    <source>
        <dbReference type="ARBA" id="ARBA00023224"/>
    </source>
</evidence>
<evidence type="ECO:0000256" key="7">
    <source>
        <dbReference type="ARBA" id="ARBA00022963"/>
    </source>
</evidence>
<sequence length="164" mass="19176">MLGRKKKPETVQTEAKAYESKTHDPLRRLGVLDDEDVRLMLQGSKMMKVRSQRWRKDRSLKLLEDCVTVWCESSKTSRKGQRQQTFSVTEVECVREGCQSECLRRMEGLVPETHCFTVVFRGGRKSLDLCCSTQEEAERWVRGIRTLKDRVSNMSQKEKLDQYP</sequence>
<dbReference type="GO" id="GO:0004435">
    <property type="term" value="F:phosphatidylinositol-4,5-bisphosphate phospholipase C activity"/>
    <property type="evidence" value="ECO:0007669"/>
    <property type="project" value="UniProtKB-EC"/>
</dbReference>
<evidence type="ECO:0000256" key="2">
    <source>
        <dbReference type="ARBA" id="ARBA00012368"/>
    </source>
</evidence>
<comment type="catalytic activity">
    <reaction evidence="10">
        <text>a 1,2-diacyl-sn-glycero-3-phospho-(1D-myo-inositol-4,5-bisphosphate) + H2O = 1D-myo-inositol 1,4,5-trisphosphate + a 1,2-diacyl-sn-glycerol + H(+)</text>
        <dbReference type="Rhea" id="RHEA:33179"/>
        <dbReference type="ChEBI" id="CHEBI:15377"/>
        <dbReference type="ChEBI" id="CHEBI:15378"/>
        <dbReference type="ChEBI" id="CHEBI:17815"/>
        <dbReference type="ChEBI" id="CHEBI:58456"/>
        <dbReference type="ChEBI" id="CHEBI:203600"/>
        <dbReference type="EC" id="3.1.4.11"/>
    </reaction>
    <physiologicalReaction direction="left-to-right" evidence="10">
        <dbReference type="Rhea" id="RHEA:33180"/>
    </physiologicalReaction>
</comment>
<gene>
    <name evidence="12" type="ORF">ROHU_013485</name>
    <name evidence="13" type="ORF">ROHU_027762</name>
</gene>
<keyword evidence="5" id="KW-0378">Hydrolase</keyword>
<proteinExistence type="predicted"/>
<keyword evidence="14" id="KW-1185">Reference proteome</keyword>
<keyword evidence="8" id="KW-0443">Lipid metabolism</keyword>
<dbReference type="PANTHER" id="PTHR10336">
    <property type="entry name" value="PHOSPHOINOSITIDE-SPECIFIC PHOSPHOLIPASE C FAMILY PROTEIN"/>
    <property type="match status" value="1"/>
</dbReference>
<dbReference type="SUPFAM" id="SSF50729">
    <property type="entry name" value="PH domain-like"/>
    <property type="match status" value="1"/>
</dbReference>
<name>A0A498MA35_LABRO</name>
<protein>
    <recommendedName>
        <fullName evidence="2">phosphoinositide phospholipase C</fullName>
        <ecNumber evidence="2">3.1.4.11</ecNumber>
    </recommendedName>
</protein>
<dbReference type="GO" id="GO:0005886">
    <property type="term" value="C:plasma membrane"/>
    <property type="evidence" value="ECO:0007669"/>
    <property type="project" value="TreeGrafter"/>
</dbReference>
<dbReference type="CDD" id="cd13363">
    <property type="entry name" value="PH_PLC_delta"/>
    <property type="match status" value="1"/>
</dbReference>
<keyword evidence="9" id="KW-0807">Transducer</keyword>
<evidence type="ECO:0000313" key="12">
    <source>
        <dbReference type="EMBL" id="RXN03466.1"/>
    </source>
</evidence>
<dbReference type="GO" id="GO:0035556">
    <property type="term" value="P:intracellular signal transduction"/>
    <property type="evidence" value="ECO:0007669"/>
    <property type="project" value="InterPro"/>
</dbReference>
<accession>A0A498MA35</accession>
<dbReference type="InterPro" id="IPR011993">
    <property type="entry name" value="PH-like_dom_sf"/>
</dbReference>
<evidence type="ECO:0000313" key="14">
    <source>
        <dbReference type="Proteomes" id="UP000290572"/>
    </source>
</evidence>
<evidence type="ECO:0000256" key="1">
    <source>
        <dbReference type="ARBA" id="ARBA00001913"/>
    </source>
</evidence>
<dbReference type="InterPro" id="IPR001192">
    <property type="entry name" value="PI-PLC_fam"/>
</dbReference>
<dbReference type="PROSITE" id="PS50003">
    <property type="entry name" value="PH_DOMAIN"/>
    <property type="match status" value="1"/>
</dbReference>
<keyword evidence="3" id="KW-0479">Metal-binding</keyword>
<dbReference type="GO" id="GO:0016042">
    <property type="term" value="P:lipid catabolic process"/>
    <property type="evidence" value="ECO:0007669"/>
    <property type="project" value="UniProtKB-KW"/>
</dbReference>
<dbReference type="FunFam" id="2.30.29.30:FF:000088">
    <property type="entry name" value="Phosphoinositide phospholipase C"/>
    <property type="match status" value="1"/>
</dbReference>
<dbReference type="AlphaFoldDB" id="A0A498MA35"/>
<organism evidence="13 14">
    <name type="scientific">Labeo rohita</name>
    <name type="common">Indian major carp</name>
    <name type="synonym">Cyprinus rohita</name>
    <dbReference type="NCBI Taxonomy" id="84645"/>
    <lineage>
        <taxon>Eukaryota</taxon>
        <taxon>Metazoa</taxon>
        <taxon>Chordata</taxon>
        <taxon>Craniata</taxon>
        <taxon>Vertebrata</taxon>
        <taxon>Euteleostomi</taxon>
        <taxon>Actinopterygii</taxon>
        <taxon>Neopterygii</taxon>
        <taxon>Teleostei</taxon>
        <taxon>Ostariophysi</taxon>
        <taxon>Cypriniformes</taxon>
        <taxon>Cyprinidae</taxon>
        <taxon>Labeoninae</taxon>
        <taxon>Labeonini</taxon>
        <taxon>Labeo</taxon>
    </lineage>
</organism>
<keyword evidence="7" id="KW-0442">Lipid degradation</keyword>
<evidence type="ECO:0000256" key="4">
    <source>
        <dbReference type="ARBA" id="ARBA00022737"/>
    </source>
</evidence>
<dbReference type="SMART" id="SM00233">
    <property type="entry name" value="PH"/>
    <property type="match status" value="1"/>
</dbReference>
<keyword evidence="4" id="KW-0677">Repeat</keyword>
<dbReference type="InterPro" id="IPR001849">
    <property type="entry name" value="PH_domain"/>
</dbReference>